<dbReference type="PATRIC" id="fig|33059.14.peg.1151"/>
<comment type="similarity">
    <text evidence="3">Belongs to the glycosyltransferase 2 family. OpgH subfamily.</text>
</comment>
<evidence type="ECO:0000259" key="13">
    <source>
        <dbReference type="Pfam" id="PF13632"/>
    </source>
</evidence>
<reference evidence="14 15" key="1">
    <citation type="submission" date="2016-06" db="EMBL/GenBank/DDBJ databases">
        <title>Gene turnover analysis identifies the evolutionary adaptation of the extremophile Acidithiobacillus caldus.</title>
        <authorList>
            <person name="Zhang X."/>
        </authorList>
    </citation>
    <scope>NUCLEOTIDE SEQUENCE [LARGE SCALE GENOMIC DNA]</scope>
    <source>
        <strain evidence="14 15">DX</strain>
    </source>
</reference>
<dbReference type="InterPro" id="IPR001173">
    <property type="entry name" value="Glyco_trans_2-like"/>
</dbReference>
<dbReference type="CDD" id="cd04191">
    <property type="entry name" value="Glucan_BSP_MdoH"/>
    <property type="match status" value="1"/>
</dbReference>
<keyword evidence="5" id="KW-1003">Cell membrane</keyword>
<sequence>MRTAGPLWQRFSQSRRRWLTALIVLPAAILGLVLHHFLVNDLPVSLEVLTLTVFVLLFAWISAGFWTAVVGFLVLLRARGDTVPGAPEARRQAPRAGVRVAVLMPIYNEDVARVAAGLRATYRSLERAGALQHFEFFLLSDTRDPAIWLREELAWSNLCQQLDGFGRIHYRRRPVNNKAKSGNVADFCRRWGKGFEYMVVLDADSIMSGETLYRMLEMMEGNPQVGILQTNPVAVNRETLYARLQQFAQQLYGPLFSAGLRFWQLGDGHYIGHNAMLRTAPFTEFCALPVLPGKAPLGGALLSHDFVEAALMARAGWEVWFVPDLGGSYEEVPPTLLDDLKRDRRWAQGNLQHLRLLAGDGLQSAHRFLFINGAMSFLAAPLWGLFLGLGALASWQMWRQGSLADPLAWAGQGDGDPLPLWLIGITVLFLLGPKLLAVLWIGLRGGARQFGGLPRLFLSTILESVFSILLAPVRMVFHSLFVIQTLRGRSVQWGAQVREDAETTWSVAWQNFGWCSAAGVGSAAVIYPFVGGWHFLWLLPVVGGLALAVPLAALTSRPSWGRWARAHGLFLISEEVRRPQELLDLDAGVADALPSIRGDAFVEAVVDPSFNALHSALQRDRSGLWGRCAGLVHKALAEGPECLSRRERNLILSDRQSMLTLHRAVWSLEDPRQLAAWGLGRGPADDTWVPSEH</sequence>
<evidence type="ECO:0000256" key="3">
    <source>
        <dbReference type="ARBA" id="ARBA00009337"/>
    </source>
</evidence>
<dbReference type="SUPFAM" id="SSF53448">
    <property type="entry name" value="Nucleotide-diphospho-sugar transferases"/>
    <property type="match status" value="1"/>
</dbReference>
<dbReference type="GO" id="GO:0016758">
    <property type="term" value="F:hexosyltransferase activity"/>
    <property type="evidence" value="ECO:0007669"/>
    <property type="project" value="TreeGrafter"/>
</dbReference>
<feature type="transmembrane region" description="Helical" evidence="12">
    <location>
        <begin position="377"/>
        <end position="398"/>
    </location>
</feature>
<dbReference type="Pfam" id="PF13632">
    <property type="entry name" value="Glyco_trans_2_3"/>
    <property type="match status" value="1"/>
</dbReference>
<keyword evidence="6" id="KW-0997">Cell inner membrane</keyword>
<comment type="caution">
    <text evidence="14">The sequence shown here is derived from an EMBL/GenBank/DDBJ whole genome shotgun (WGS) entry which is preliminary data.</text>
</comment>
<dbReference type="Proteomes" id="UP000175616">
    <property type="component" value="Unassembled WGS sequence"/>
</dbReference>
<evidence type="ECO:0000256" key="1">
    <source>
        <dbReference type="ARBA" id="ARBA00004429"/>
    </source>
</evidence>
<dbReference type="PANTHER" id="PTHR43867:SF5">
    <property type="entry name" value="GLUCANS BIOSYNTHESIS GLUCOSYLTRANSFERASE H"/>
    <property type="match status" value="1"/>
</dbReference>
<evidence type="ECO:0000256" key="10">
    <source>
        <dbReference type="ARBA" id="ARBA00022989"/>
    </source>
</evidence>
<dbReference type="OMA" id="HYWQLGE"/>
<protein>
    <recommendedName>
        <fullName evidence="4">Glucans biosynthesis glucosyltransferase H</fullName>
    </recommendedName>
</protein>
<evidence type="ECO:0000256" key="12">
    <source>
        <dbReference type="SAM" id="Phobius"/>
    </source>
</evidence>
<keyword evidence="8 14" id="KW-0808">Transferase</keyword>
<evidence type="ECO:0000256" key="9">
    <source>
        <dbReference type="ARBA" id="ARBA00022692"/>
    </source>
</evidence>
<feature type="transmembrane region" description="Helical" evidence="12">
    <location>
        <begin position="455"/>
        <end position="477"/>
    </location>
</feature>
<evidence type="ECO:0000256" key="8">
    <source>
        <dbReference type="ARBA" id="ARBA00022679"/>
    </source>
</evidence>
<comment type="subcellular location">
    <subcellularLocation>
        <location evidence="1">Cell inner membrane</location>
        <topology evidence="1">Multi-pass membrane protein</topology>
    </subcellularLocation>
</comment>
<evidence type="ECO:0000256" key="4">
    <source>
        <dbReference type="ARBA" id="ARBA00020585"/>
    </source>
</evidence>
<evidence type="ECO:0000256" key="7">
    <source>
        <dbReference type="ARBA" id="ARBA00022676"/>
    </source>
</evidence>
<evidence type="ECO:0000313" key="15">
    <source>
        <dbReference type="Proteomes" id="UP000175616"/>
    </source>
</evidence>
<comment type="pathway">
    <text evidence="2">Glycan metabolism; osmoregulated periplasmic glucan (OPG) biosynthesis.</text>
</comment>
<dbReference type="RefSeq" id="WP_014003344.1">
    <property type="nucleotide sequence ID" value="NZ_CP026328.2"/>
</dbReference>
<feature type="transmembrane region" description="Helical" evidence="12">
    <location>
        <begin position="18"/>
        <end position="39"/>
    </location>
</feature>
<keyword evidence="7" id="KW-0328">Glycosyltransferase</keyword>
<keyword evidence="10 12" id="KW-1133">Transmembrane helix</keyword>
<name>A0A1E7YM39_9PROT</name>
<dbReference type="Gene3D" id="3.90.550.10">
    <property type="entry name" value="Spore Coat Polysaccharide Biosynthesis Protein SpsA, Chain A"/>
    <property type="match status" value="1"/>
</dbReference>
<feature type="domain" description="Glycosyltransferase 2-like" evidence="13">
    <location>
        <begin position="199"/>
        <end position="397"/>
    </location>
</feature>
<evidence type="ECO:0000256" key="11">
    <source>
        <dbReference type="ARBA" id="ARBA00023136"/>
    </source>
</evidence>
<evidence type="ECO:0000256" key="2">
    <source>
        <dbReference type="ARBA" id="ARBA00005001"/>
    </source>
</evidence>
<proteinExistence type="inferred from homology"/>
<dbReference type="GO" id="GO:0005886">
    <property type="term" value="C:plasma membrane"/>
    <property type="evidence" value="ECO:0007669"/>
    <property type="project" value="UniProtKB-SubCell"/>
</dbReference>
<dbReference type="NCBIfam" id="NF003958">
    <property type="entry name" value="PRK05454.2-1"/>
    <property type="match status" value="1"/>
</dbReference>
<keyword evidence="11 12" id="KW-0472">Membrane</keyword>
<feature type="transmembrane region" description="Helical" evidence="12">
    <location>
        <begin position="418"/>
        <end position="443"/>
    </location>
</feature>
<dbReference type="EMBL" id="LZYE01000243">
    <property type="protein sequence ID" value="OFC34145.1"/>
    <property type="molecule type" value="Genomic_DNA"/>
</dbReference>
<dbReference type="PANTHER" id="PTHR43867">
    <property type="entry name" value="CELLULOSE SYNTHASE CATALYTIC SUBUNIT A [UDP-FORMING]"/>
    <property type="match status" value="1"/>
</dbReference>
<dbReference type="InterPro" id="IPR050321">
    <property type="entry name" value="Glycosyltr_2/OpgH_subfam"/>
</dbReference>
<dbReference type="NCBIfam" id="NF003962">
    <property type="entry name" value="PRK05454.2-5"/>
    <property type="match status" value="1"/>
</dbReference>
<evidence type="ECO:0000256" key="5">
    <source>
        <dbReference type="ARBA" id="ARBA00022475"/>
    </source>
</evidence>
<dbReference type="GeneID" id="92932189"/>
<gene>
    <name evidence="14" type="ORF">BAE27_09115</name>
</gene>
<dbReference type="AlphaFoldDB" id="A0A1E7YM39"/>
<keyword evidence="9 12" id="KW-0812">Transmembrane</keyword>
<feature type="transmembrane region" description="Helical" evidence="12">
    <location>
        <begin position="535"/>
        <end position="555"/>
    </location>
</feature>
<feature type="transmembrane region" description="Helical" evidence="12">
    <location>
        <begin position="51"/>
        <end position="76"/>
    </location>
</feature>
<evidence type="ECO:0000313" key="14">
    <source>
        <dbReference type="EMBL" id="OFC34145.1"/>
    </source>
</evidence>
<evidence type="ECO:0000256" key="6">
    <source>
        <dbReference type="ARBA" id="ARBA00022519"/>
    </source>
</evidence>
<accession>A0A1E7YM39</accession>
<organism evidence="14 15">
    <name type="scientific">Acidithiobacillus caldus</name>
    <dbReference type="NCBI Taxonomy" id="33059"/>
    <lineage>
        <taxon>Bacteria</taxon>
        <taxon>Pseudomonadati</taxon>
        <taxon>Pseudomonadota</taxon>
        <taxon>Acidithiobacillia</taxon>
        <taxon>Acidithiobacillales</taxon>
        <taxon>Acidithiobacillaceae</taxon>
        <taxon>Acidithiobacillus</taxon>
    </lineage>
</organism>
<dbReference type="InterPro" id="IPR029044">
    <property type="entry name" value="Nucleotide-diphossugar_trans"/>
</dbReference>